<dbReference type="Gene3D" id="3.40.50.720">
    <property type="entry name" value="NAD(P)-binding Rossmann-like Domain"/>
    <property type="match status" value="1"/>
</dbReference>
<evidence type="ECO:0000313" key="4">
    <source>
        <dbReference type="EMBL" id="HDR51675.1"/>
    </source>
</evidence>
<organism evidence="4">
    <name type="scientific">Mariniphaga anaerophila</name>
    <dbReference type="NCBI Taxonomy" id="1484053"/>
    <lineage>
        <taxon>Bacteria</taxon>
        <taxon>Pseudomonadati</taxon>
        <taxon>Bacteroidota</taxon>
        <taxon>Bacteroidia</taxon>
        <taxon>Marinilabiliales</taxon>
        <taxon>Prolixibacteraceae</taxon>
        <taxon>Mariniphaga</taxon>
    </lineage>
</organism>
<dbReference type="Pfam" id="PF22725">
    <property type="entry name" value="GFO_IDH_MocA_C3"/>
    <property type="match status" value="1"/>
</dbReference>
<evidence type="ECO:0000259" key="3">
    <source>
        <dbReference type="Pfam" id="PF22725"/>
    </source>
</evidence>
<dbReference type="SUPFAM" id="SSF55347">
    <property type="entry name" value="Glyceraldehyde-3-phosphate dehydrogenase-like, C-terminal domain"/>
    <property type="match status" value="1"/>
</dbReference>
<comment type="caution">
    <text evidence="4">The sequence shown here is derived from an EMBL/GenBank/DDBJ whole genome shotgun (WGS) entry which is preliminary data.</text>
</comment>
<dbReference type="Pfam" id="PF01408">
    <property type="entry name" value="GFO_IDH_MocA"/>
    <property type="match status" value="1"/>
</dbReference>
<feature type="domain" description="Gfo/Idh/MocA-like oxidoreductase N-terminal" evidence="2">
    <location>
        <begin position="68"/>
        <end position="189"/>
    </location>
</feature>
<proteinExistence type="predicted"/>
<dbReference type="InterPro" id="IPR006311">
    <property type="entry name" value="TAT_signal"/>
</dbReference>
<name>A0A831LLE3_9BACT</name>
<feature type="domain" description="GFO/IDH/MocA-like oxidoreductase" evidence="3">
    <location>
        <begin position="255"/>
        <end position="341"/>
    </location>
</feature>
<accession>A0A831LLE3</accession>
<dbReference type="Proteomes" id="UP000886047">
    <property type="component" value="Unassembled WGS sequence"/>
</dbReference>
<reference evidence="4" key="1">
    <citation type="journal article" date="2020" name="mSystems">
        <title>Genome- and Community-Level Interaction Insights into Carbon Utilization and Element Cycling Functions of Hydrothermarchaeota in Hydrothermal Sediment.</title>
        <authorList>
            <person name="Zhou Z."/>
            <person name="Liu Y."/>
            <person name="Xu W."/>
            <person name="Pan J."/>
            <person name="Luo Z.H."/>
            <person name="Li M."/>
        </authorList>
    </citation>
    <scope>NUCLEOTIDE SEQUENCE [LARGE SCALE GENOMIC DNA]</scope>
    <source>
        <strain evidence="4">SpSt-1217</strain>
    </source>
</reference>
<dbReference type="Gene3D" id="3.30.360.10">
    <property type="entry name" value="Dihydrodipicolinate Reductase, domain 2"/>
    <property type="match status" value="1"/>
</dbReference>
<dbReference type="PANTHER" id="PTHR43818">
    <property type="entry name" value="BCDNA.GH03377"/>
    <property type="match status" value="1"/>
</dbReference>
<feature type="signal peptide" evidence="1">
    <location>
        <begin position="1"/>
        <end position="23"/>
    </location>
</feature>
<dbReference type="EMBL" id="DSDK01000472">
    <property type="protein sequence ID" value="HDR51675.1"/>
    <property type="molecule type" value="Genomic_DNA"/>
</dbReference>
<dbReference type="InterPro" id="IPR000683">
    <property type="entry name" value="Gfo/Idh/MocA-like_OxRdtase_N"/>
</dbReference>
<sequence>MSSNNFSRRKFLAGAATVGAASAMGVGTLASCSGGGGTSGAASVFDFKKRDYKLPPMLETAPDGPILKAGVIGCGGRGTGAALNFLDAGPNLTITALGDVFQDRIDNCREKIKTEKGVEVPLENCFVGFDNFEKVIDSGVDIVILATPPKFRPEHFEAAVKARKHVFMEKPLAVDSAGIRQIITASKMADAQGLKVVTGTQRRHQHNYVNLWNEINNNNGIGHIVSANVYWNGGKLWHRDNNPSWSEMEWMIRDWVNWTWLSGDHIVEQHVHNIDVANWFIGEHPIKAVGFGSRQRRVTGDQYDNFSIDFIYEDGRHVHSMCRQINGCANGVYEIFHGTKAIAITSGGKNQIVDAAGNQLFEAQGSETSPYVQEHINLVTCIRQNIPFNEAEATAESNLVAIMGRVSAYTGKEVTYDEMMNADMKLGPTTYIMGDIGYIEKAEVPVPGTLER</sequence>
<evidence type="ECO:0000259" key="2">
    <source>
        <dbReference type="Pfam" id="PF01408"/>
    </source>
</evidence>
<feature type="chain" id="PRO_5032359988" evidence="1">
    <location>
        <begin position="24"/>
        <end position="452"/>
    </location>
</feature>
<dbReference type="GO" id="GO:0000166">
    <property type="term" value="F:nucleotide binding"/>
    <property type="evidence" value="ECO:0007669"/>
    <property type="project" value="InterPro"/>
</dbReference>
<keyword evidence="1" id="KW-0732">Signal</keyword>
<dbReference type="InterPro" id="IPR055170">
    <property type="entry name" value="GFO_IDH_MocA-like_dom"/>
</dbReference>
<dbReference type="InterPro" id="IPR036291">
    <property type="entry name" value="NAD(P)-bd_dom_sf"/>
</dbReference>
<dbReference type="PANTHER" id="PTHR43818:SF5">
    <property type="entry name" value="OXIDOREDUCTASE FAMILY PROTEIN"/>
    <property type="match status" value="1"/>
</dbReference>
<gene>
    <name evidence="4" type="ORF">ENN90_08670</name>
</gene>
<dbReference type="PROSITE" id="PS51318">
    <property type="entry name" value="TAT"/>
    <property type="match status" value="1"/>
</dbReference>
<protein>
    <submittedName>
        <fullName evidence="4">Oxidoreductase</fullName>
    </submittedName>
</protein>
<dbReference type="InterPro" id="IPR050463">
    <property type="entry name" value="Gfo/Idh/MocA_oxidrdct_glycsds"/>
</dbReference>
<dbReference type="SUPFAM" id="SSF51735">
    <property type="entry name" value="NAD(P)-binding Rossmann-fold domains"/>
    <property type="match status" value="1"/>
</dbReference>
<dbReference type="AlphaFoldDB" id="A0A831LLE3"/>
<evidence type="ECO:0000256" key="1">
    <source>
        <dbReference type="SAM" id="SignalP"/>
    </source>
</evidence>